<evidence type="ECO:0000259" key="2">
    <source>
        <dbReference type="Pfam" id="PF07728"/>
    </source>
</evidence>
<dbReference type="AlphaFoldDB" id="A0A8B6GV16"/>
<keyword evidence="4" id="KW-1185">Reference proteome</keyword>
<feature type="region of interest" description="Disordered" evidence="1">
    <location>
        <begin position="510"/>
        <end position="532"/>
    </location>
</feature>
<dbReference type="EMBL" id="UYJE01009032">
    <property type="protein sequence ID" value="VDI69454.1"/>
    <property type="molecule type" value="Genomic_DNA"/>
</dbReference>
<dbReference type="PANTHER" id="PTHR22605:SF16">
    <property type="entry name" value="E3 UBIQUITIN-PROTEIN LIGASE RNF213"/>
    <property type="match status" value="1"/>
</dbReference>
<dbReference type="GO" id="GO:0005524">
    <property type="term" value="F:ATP binding"/>
    <property type="evidence" value="ECO:0007669"/>
    <property type="project" value="InterPro"/>
</dbReference>
<dbReference type="GO" id="GO:0004842">
    <property type="term" value="F:ubiquitin-protein transferase activity"/>
    <property type="evidence" value="ECO:0007669"/>
    <property type="project" value="InterPro"/>
</dbReference>
<dbReference type="OrthoDB" id="2423195at2759"/>
<dbReference type="SUPFAM" id="SSF52540">
    <property type="entry name" value="P-loop containing nucleoside triphosphate hydrolases"/>
    <property type="match status" value="2"/>
</dbReference>
<protein>
    <recommendedName>
        <fullName evidence="2">ATPase dynein-related AAA domain-containing protein</fullName>
    </recommendedName>
</protein>
<evidence type="ECO:0000313" key="4">
    <source>
        <dbReference type="Proteomes" id="UP000596742"/>
    </source>
</evidence>
<dbReference type="GO" id="GO:0016887">
    <property type="term" value="F:ATP hydrolysis activity"/>
    <property type="evidence" value="ECO:0007669"/>
    <property type="project" value="InterPro"/>
</dbReference>
<dbReference type="InterPro" id="IPR031248">
    <property type="entry name" value="RNF213"/>
</dbReference>
<sequence length="532" mass="61125">MGIEYPHDPDETYELTTDNVKKILAIYMRFRCDIPVIIMGETGCGKTRLIKYMCALHHFPGDPVDNMIIMKVHGGTTRHDIIQKVKKAEDIARKNTETFLRKKREENEDGEDDESKVYENHMFTVLFFDEANTTEAIGVIKEIMCDKSLGGKPIQLHERLKIVAACNPYRKHKEELVKKLEQAGLGYHVDADKTTDRLGRVPMRQLVYRVQPLPQSMLPLVWDFGQLNTRVEEMYIRQMVLRYINEERLPCETDLDDVLSKLLGACQNFMRLQQDECSFVSLRDVERVLEVMNWFYEQTKEGGLLFDEKIAFDEDIDNINITKALILALGVCYQACLKKRQDFRDMIVDFFEEPFMLLDVNQLESELIRCQEKFLDSDCVTLADNIAKNQALKENVFMMIVCIELRIPLFLVGKPGSSKSLAKTIVADAMQGDTARTSLFKKYKQVQMVSFQCSPLSTPDGILGTFRQCAEFQKAKDLEKFVSVVVLDEIGLAEDSPKMPLKTLHPLLEDGCQGDEDPEDYMKVVNSNSRKK</sequence>
<dbReference type="Pfam" id="PF07728">
    <property type="entry name" value="AAA_5"/>
    <property type="match status" value="1"/>
</dbReference>
<organism evidence="3 4">
    <name type="scientific">Mytilus galloprovincialis</name>
    <name type="common">Mediterranean mussel</name>
    <dbReference type="NCBI Taxonomy" id="29158"/>
    <lineage>
        <taxon>Eukaryota</taxon>
        <taxon>Metazoa</taxon>
        <taxon>Spiralia</taxon>
        <taxon>Lophotrochozoa</taxon>
        <taxon>Mollusca</taxon>
        <taxon>Bivalvia</taxon>
        <taxon>Autobranchia</taxon>
        <taxon>Pteriomorphia</taxon>
        <taxon>Mytilida</taxon>
        <taxon>Mytiloidea</taxon>
        <taxon>Mytilidae</taxon>
        <taxon>Mytilinae</taxon>
        <taxon>Mytilus</taxon>
    </lineage>
</organism>
<name>A0A8B6GV16_MYTGA</name>
<dbReference type="Proteomes" id="UP000596742">
    <property type="component" value="Unassembled WGS sequence"/>
</dbReference>
<comment type="caution">
    <text evidence="3">The sequence shown here is derived from an EMBL/GenBank/DDBJ whole genome shotgun (WGS) entry which is preliminary data.</text>
</comment>
<dbReference type="InterPro" id="IPR011704">
    <property type="entry name" value="ATPase_dyneun-rel_AAA"/>
</dbReference>
<proteinExistence type="predicted"/>
<accession>A0A8B6GV16</accession>
<dbReference type="Gene3D" id="3.40.50.300">
    <property type="entry name" value="P-loop containing nucleotide triphosphate hydrolases"/>
    <property type="match status" value="2"/>
</dbReference>
<evidence type="ECO:0000256" key="1">
    <source>
        <dbReference type="SAM" id="MobiDB-lite"/>
    </source>
</evidence>
<dbReference type="InterPro" id="IPR027417">
    <property type="entry name" value="P-loop_NTPase"/>
</dbReference>
<evidence type="ECO:0000313" key="3">
    <source>
        <dbReference type="EMBL" id="VDI69454.1"/>
    </source>
</evidence>
<gene>
    <name evidence="3" type="ORF">MGAL_10B028531</name>
</gene>
<feature type="domain" description="ATPase dynein-related AAA" evidence="2">
    <location>
        <begin position="35"/>
        <end position="178"/>
    </location>
</feature>
<reference evidence="3" key="1">
    <citation type="submission" date="2018-11" db="EMBL/GenBank/DDBJ databases">
        <authorList>
            <person name="Alioto T."/>
            <person name="Alioto T."/>
        </authorList>
    </citation>
    <scope>NUCLEOTIDE SEQUENCE</scope>
</reference>
<dbReference type="PANTHER" id="PTHR22605">
    <property type="entry name" value="RZ-TYPE DOMAIN-CONTAINING PROTEIN"/>
    <property type="match status" value="1"/>
</dbReference>